<dbReference type="Gene3D" id="3.40.50.2000">
    <property type="entry name" value="Glycogen Phosphorylase B"/>
    <property type="match status" value="2"/>
</dbReference>
<dbReference type="InterPro" id="IPR029767">
    <property type="entry name" value="WecB-like"/>
</dbReference>
<dbReference type="Proteomes" id="UP000036908">
    <property type="component" value="Unassembled WGS sequence"/>
</dbReference>
<organism evidence="3 4">
    <name type="scientific">Roseivirga seohaensis subsp. aquiponti</name>
    <dbReference type="NCBI Taxonomy" id="1566026"/>
    <lineage>
        <taxon>Bacteria</taxon>
        <taxon>Pseudomonadati</taxon>
        <taxon>Bacteroidota</taxon>
        <taxon>Cytophagia</taxon>
        <taxon>Cytophagales</taxon>
        <taxon>Roseivirgaceae</taxon>
        <taxon>Roseivirga</taxon>
    </lineage>
</organism>
<feature type="domain" description="UDP-N-acetylglucosamine 2-epimerase" evidence="2">
    <location>
        <begin position="30"/>
        <end position="356"/>
    </location>
</feature>
<dbReference type="Pfam" id="PF02350">
    <property type="entry name" value="Epimerase_2"/>
    <property type="match status" value="1"/>
</dbReference>
<dbReference type="InterPro" id="IPR003331">
    <property type="entry name" value="UDP_GlcNAc_Epimerase_2_dom"/>
</dbReference>
<keyword evidence="1" id="KW-0413">Isomerase</keyword>
<reference evidence="4" key="1">
    <citation type="submission" date="2014-11" db="EMBL/GenBank/DDBJ databases">
        <title>Genome sequencing of Roseivirga sp. D-25.</title>
        <authorList>
            <person name="Selvaratnam C."/>
            <person name="Thevarajoo S."/>
            <person name="Goh K.M."/>
            <person name="Eee R."/>
            <person name="Chan K.-G."/>
            <person name="Chong C.S."/>
        </authorList>
    </citation>
    <scope>NUCLEOTIDE SEQUENCE [LARGE SCALE GENOMIC DNA]</scope>
    <source>
        <strain evidence="4">D-25</strain>
    </source>
</reference>
<dbReference type="PANTHER" id="PTHR43174:SF1">
    <property type="entry name" value="UDP-N-ACETYLGLUCOSAMINE 2-EPIMERASE"/>
    <property type="match status" value="1"/>
</dbReference>
<dbReference type="SUPFAM" id="SSF53756">
    <property type="entry name" value="UDP-Glycosyltransferase/glycogen phosphorylase"/>
    <property type="match status" value="1"/>
</dbReference>
<evidence type="ECO:0000256" key="1">
    <source>
        <dbReference type="RuleBase" id="RU003513"/>
    </source>
</evidence>
<accession>A0A0L8ALP3</accession>
<dbReference type="EMBL" id="JSVA01000008">
    <property type="protein sequence ID" value="KOF03100.1"/>
    <property type="molecule type" value="Genomic_DNA"/>
</dbReference>
<name>A0A0L8ALP3_9BACT</name>
<protein>
    <submittedName>
        <fullName evidence="3">UDP-N-acetylglucosamine 2-epimerase</fullName>
    </submittedName>
</protein>
<dbReference type="PATRIC" id="fig|1566026.4.peg.3253"/>
<dbReference type="PANTHER" id="PTHR43174">
    <property type="entry name" value="UDP-N-ACETYLGLUCOSAMINE 2-EPIMERASE"/>
    <property type="match status" value="1"/>
</dbReference>
<sequence length="361" mass="40324">MHITLIAGARPNFVKISPIIHAIQAHNESTKPRIEYALVHTGQHYDKQMSDSFFDDLNIPAPDVNLNVGSHSHAEQTARIMVAFEAYLMEHATDCVLVVGDVNSTMACAIVAKKMNIKVVHVEGGLRSGDMTMPEEINRLVTDSISDYFFTTSEIANQHLKREGVSDDRIVLVGNTMIDSLVYSLDKIKKPDSIAGLNLDDYYLLTLHRPSNVDQQSQLLNLLQTVDRLANGRKVIFPIHPRTEAQISDKGVFKNIHFVPPLPYLEFLFLMKGASAVITDSGGIQEETTYLKVPCLTLRPNTERPETIEIGSNQLIGNDMNALAEALLQIQTGRWKESQIPPFWDGKASERIVHYLIKLLA</sequence>
<dbReference type="NCBIfam" id="TIGR00236">
    <property type="entry name" value="wecB"/>
    <property type="match status" value="1"/>
</dbReference>
<evidence type="ECO:0000313" key="4">
    <source>
        <dbReference type="Proteomes" id="UP000036908"/>
    </source>
</evidence>
<evidence type="ECO:0000259" key="2">
    <source>
        <dbReference type="Pfam" id="PF02350"/>
    </source>
</evidence>
<proteinExistence type="inferred from homology"/>
<dbReference type="OrthoDB" id="9803238at2"/>
<dbReference type="AlphaFoldDB" id="A0A0L8ALP3"/>
<comment type="caution">
    <text evidence="3">The sequence shown here is derived from an EMBL/GenBank/DDBJ whole genome shotgun (WGS) entry which is preliminary data.</text>
</comment>
<dbReference type="GO" id="GO:0016853">
    <property type="term" value="F:isomerase activity"/>
    <property type="evidence" value="ECO:0007669"/>
    <property type="project" value="UniProtKB-KW"/>
</dbReference>
<dbReference type="CDD" id="cd03786">
    <property type="entry name" value="GTB_UDP-GlcNAc_2-Epimerase"/>
    <property type="match status" value="1"/>
</dbReference>
<comment type="similarity">
    <text evidence="1">Belongs to the UDP-N-acetylglucosamine 2-epimerase family.</text>
</comment>
<gene>
    <name evidence="3" type="ORF">OB69_07125</name>
</gene>
<dbReference type="RefSeq" id="WP_053223017.1">
    <property type="nucleotide sequence ID" value="NZ_JSVA01000008.1"/>
</dbReference>
<keyword evidence="4" id="KW-1185">Reference proteome</keyword>
<evidence type="ECO:0000313" key="3">
    <source>
        <dbReference type="EMBL" id="KOF03100.1"/>
    </source>
</evidence>